<feature type="compositionally biased region" description="Low complexity" evidence="5">
    <location>
        <begin position="1"/>
        <end position="10"/>
    </location>
</feature>
<dbReference type="InterPro" id="IPR037274">
    <property type="entry name" value="Znf_CHY_sf"/>
</dbReference>
<dbReference type="PROSITE" id="PS51266">
    <property type="entry name" value="ZF_CHY"/>
    <property type="match status" value="1"/>
</dbReference>
<dbReference type="PROSITE" id="PS50089">
    <property type="entry name" value="ZF_RING_2"/>
    <property type="match status" value="1"/>
</dbReference>
<evidence type="ECO:0000259" key="8">
    <source>
        <dbReference type="PROSITE" id="PS51270"/>
    </source>
</evidence>
<feature type="compositionally biased region" description="Low complexity" evidence="5">
    <location>
        <begin position="304"/>
        <end position="325"/>
    </location>
</feature>
<keyword evidence="10" id="KW-1185">Reference proteome</keyword>
<proteinExistence type="predicted"/>
<evidence type="ECO:0008006" key="11">
    <source>
        <dbReference type="Google" id="ProtNLM"/>
    </source>
</evidence>
<feature type="compositionally biased region" description="Basic and acidic residues" evidence="5">
    <location>
        <begin position="32"/>
        <end position="41"/>
    </location>
</feature>
<dbReference type="SUPFAM" id="SSF57850">
    <property type="entry name" value="RING/U-box"/>
    <property type="match status" value="1"/>
</dbReference>
<feature type="domain" description="CHY-type" evidence="7">
    <location>
        <begin position="39"/>
        <end position="106"/>
    </location>
</feature>
<evidence type="ECO:0000256" key="1">
    <source>
        <dbReference type="ARBA" id="ARBA00022723"/>
    </source>
</evidence>
<comment type="caution">
    <text evidence="9">The sequence shown here is derived from an EMBL/GenBank/DDBJ whole genome shotgun (WGS) entry which is preliminary data.</text>
</comment>
<feature type="region of interest" description="Disordered" evidence="5">
    <location>
        <begin position="1"/>
        <end position="41"/>
    </location>
</feature>
<dbReference type="SMART" id="SM00184">
    <property type="entry name" value="RING"/>
    <property type="match status" value="1"/>
</dbReference>
<dbReference type="PROSITE" id="PS51270">
    <property type="entry name" value="ZF_CTCHY"/>
    <property type="match status" value="1"/>
</dbReference>
<feature type="region of interest" description="Disordered" evidence="5">
    <location>
        <begin position="292"/>
        <end position="366"/>
    </location>
</feature>
<gene>
    <name evidence="9" type="ORF">JYU34_014714</name>
</gene>
<evidence type="ECO:0000256" key="5">
    <source>
        <dbReference type="SAM" id="MobiDB-lite"/>
    </source>
</evidence>
<keyword evidence="2 4" id="KW-0863">Zinc-finger</keyword>
<dbReference type="CDD" id="cd16464">
    <property type="entry name" value="RING-H2_Pirh2-like"/>
    <property type="match status" value="1"/>
</dbReference>
<dbReference type="Pfam" id="PF14599">
    <property type="entry name" value="zinc_ribbon_6"/>
    <property type="match status" value="1"/>
</dbReference>
<sequence>MSTENEVVEIVAEEEEEDEEGEEIEEEEEEYENAKPEDPDEKRVGCAHYKRRAKFVTPCCNKMYMCRYCHDENEQHYFNRKTVTELICTECDTRQKVQAECIKCGVRFGKYTCLICNLFDDEDKKQYHCDGCGICRVGGRDRFFHCKRCNMCLPEQLQRVGHRCVENVSRSNCPVCLEDIHTSRIPCHIPDCGHLLHRPCFQQLLHSGHYACPTCQTSMIDMTTLWSYLDSEVAATPMPPEYADYKATILCKDCHKLSTVKFHVVGLKCEHCGAYNTCQTNGFQNDEEIEWESQGAEGGEAPDSSTSTSGSSSNATSRSGSSSGTMAPPIVAAPESQSEPAVAEPANQEPESELPRANPMDEPPQA</sequence>
<dbReference type="EMBL" id="JAHIBW010000019">
    <property type="protein sequence ID" value="KAG7301727.1"/>
    <property type="molecule type" value="Genomic_DNA"/>
</dbReference>
<evidence type="ECO:0000313" key="10">
    <source>
        <dbReference type="Proteomes" id="UP000823941"/>
    </source>
</evidence>
<accession>A0ABQ7Q915</accession>
<feature type="domain" description="RING-type" evidence="6">
    <location>
        <begin position="173"/>
        <end position="216"/>
    </location>
</feature>
<dbReference type="InterPro" id="IPR008913">
    <property type="entry name" value="Znf_CHY"/>
</dbReference>
<reference evidence="9 10" key="1">
    <citation type="submission" date="2021-06" db="EMBL/GenBank/DDBJ databases">
        <title>A haploid diamondback moth (Plutella xylostella L.) genome assembly resolves 31 chromosomes and identifies a diamide resistance mutation.</title>
        <authorList>
            <person name="Ward C.M."/>
            <person name="Perry K.D."/>
            <person name="Baker G."/>
            <person name="Powis K."/>
            <person name="Heckel D.G."/>
            <person name="Baxter S.W."/>
        </authorList>
    </citation>
    <scope>NUCLEOTIDE SEQUENCE [LARGE SCALE GENOMIC DNA]</scope>
    <source>
        <strain evidence="9 10">LV</strain>
        <tissue evidence="9">Single pupa</tissue>
    </source>
</reference>
<organism evidence="9 10">
    <name type="scientific">Plutella xylostella</name>
    <name type="common">Diamondback moth</name>
    <name type="synonym">Plutella maculipennis</name>
    <dbReference type="NCBI Taxonomy" id="51655"/>
    <lineage>
        <taxon>Eukaryota</taxon>
        <taxon>Metazoa</taxon>
        <taxon>Ecdysozoa</taxon>
        <taxon>Arthropoda</taxon>
        <taxon>Hexapoda</taxon>
        <taxon>Insecta</taxon>
        <taxon>Pterygota</taxon>
        <taxon>Neoptera</taxon>
        <taxon>Endopterygota</taxon>
        <taxon>Lepidoptera</taxon>
        <taxon>Glossata</taxon>
        <taxon>Ditrysia</taxon>
        <taxon>Yponomeutoidea</taxon>
        <taxon>Plutellidae</taxon>
        <taxon>Plutella</taxon>
    </lineage>
</organism>
<keyword evidence="3" id="KW-0862">Zinc</keyword>
<dbReference type="Proteomes" id="UP000823941">
    <property type="component" value="Chromosome 19"/>
</dbReference>
<dbReference type="SUPFAM" id="SSF161245">
    <property type="entry name" value="Zinc hairpin stack"/>
    <property type="match status" value="1"/>
</dbReference>
<dbReference type="Gene3D" id="3.30.40.10">
    <property type="entry name" value="Zinc/RING finger domain, C3HC4 (zinc finger)"/>
    <property type="match status" value="1"/>
</dbReference>
<evidence type="ECO:0000259" key="7">
    <source>
        <dbReference type="PROSITE" id="PS51266"/>
    </source>
</evidence>
<protein>
    <recommendedName>
        <fullName evidence="11">RING finger and CHY zinc finger domain-containing protein 1</fullName>
    </recommendedName>
</protein>
<dbReference type="InterPro" id="IPR039512">
    <property type="entry name" value="RCHY1_zinc-ribbon"/>
</dbReference>
<evidence type="ECO:0000313" key="9">
    <source>
        <dbReference type="EMBL" id="KAG7301727.1"/>
    </source>
</evidence>
<dbReference type="Pfam" id="PF05495">
    <property type="entry name" value="zf-CHY"/>
    <property type="match status" value="1"/>
</dbReference>
<dbReference type="PANTHER" id="PTHR21319:SF53">
    <property type="entry name" value="RING FINGER AND CHY ZINC FINGER DOMAIN-CONTAINING PROTEIN 1"/>
    <property type="match status" value="1"/>
</dbReference>
<evidence type="ECO:0000256" key="2">
    <source>
        <dbReference type="ARBA" id="ARBA00022771"/>
    </source>
</evidence>
<feature type="compositionally biased region" description="Acidic residues" evidence="5">
    <location>
        <begin position="11"/>
        <end position="31"/>
    </location>
</feature>
<evidence type="ECO:0000256" key="4">
    <source>
        <dbReference type="PROSITE-ProRule" id="PRU00601"/>
    </source>
</evidence>
<dbReference type="InterPro" id="IPR017921">
    <property type="entry name" value="Znf_CTCHY"/>
</dbReference>
<dbReference type="SUPFAM" id="SSF161219">
    <property type="entry name" value="CHY zinc finger-like"/>
    <property type="match status" value="1"/>
</dbReference>
<evidence type="ECO:0000256" key="3">
    <source>
        <dbReference type="ARBA" id="ARBA00022833"/>
    </source>
</evidence>
<dbReference type="Pfam" id="PF13639">
    <property type="entry name" value="zf-RING_2"/>
    <property type="match status" value="1"/>
</dbReference>
<dbReference type="InterPro" id="IPR037275">
    <property type="entry name" value="Znf_CTCHY_sf"/>
</dbReference>
<evidence type="ECO:0000259" key="6">
    <source>
        <dbReference type="PROSITE" id="PS50089"/>
    </source>
</evidence>
<feature type="domain" description="CTCHY-type" evidence="8">
    <location>
        <begin position="108"/>
        <end position="172"/>
    </location>
</feature>
<keyword evidence="1" id="KW-0479">Metal-binding</keyword>
<dbReference type="PANTHER" id="PTHR21319">
    <property type="entry name" value="RING FINGER AND CHY ZINC FINGER DOMAIN-CONTAINING PROTEIN 1"/>
    <property type="match status" value="1"/>
</dbReference>
<dbReference type="InterPro" id="IPR001841">
    <property type="entry name" value="Znf_RING"/>
</dbReference>
<dbReference type="Gene3D" id="2.20.28.10">
    <property type="match status" value="1"/>
</dbReference>
<name>A0ABQ7Q915_PLUXY</name>
<dbReference type="InterPro" id="IPR013083">
    <property type="entry name" value="Znf_RING/FYVE/PHD"/>
</dbReference>